<dbReference type="InterPro" id="IPR002035">
    <property type="entry name" value="VWF_A"/>
</dbReference>
<dbReference type="Proteomes" id="UP001651158">
    <property type="component" value="Unassembled WGS sequence"/>
</dbReference>
<dbReference type="PANTHER" id="PTHR45737">
    <property type="entry name" value="VON WILLEBRAND FACTOR A DOMAIN-CONTAINING PROTEIN 5A"/>
    <property type="match status" value="1"/>
</dbReference>
<dbReference type="PANTHER" id="PTHR45737:SF6">
    <property type="entry name" value="VON WILLEBRAND FACTOR A DOMAIN-CONTAINING PROTEIN 5A"/>
    <property type="match status" value="1"/>
</dbReference>
<accession>A0ABR4Q0R2</accession>
<sequence>MRSCGVSLEESLPLKNITVEVNINNFFADVSSKYNYKNSSDELLESSFVFPIESGGVVYEFEVVVGSERFISTCCERSEAQFIYEEASERNRTVFILLEDEEMTDVFSMKIGNIPPKEEVSIVLLSHFDFTEDFQMEITYNNVSSFSAVECSSEENGFFSSDCVLVNFLPQFPFPYQSNVEIIFILDRSGSMDGDPIQQAAQSLLILLKSLPPKCRFQVIGFGSTYKMLFSEPQDNTEENVAKALEYQRNLGADMGGTEVLPVLTAVYASKMVGSVDHWRREIIFLTDGGVVNQAEIIALVGENAATSRLSAIGLGQGASTALVSGIARAGNGRALFVRDENNLREAILDVLNCCLQPWLTDVAVDWHLTRSGVPVTSILRVPSQVPPVFTHTFTTFAALVSSGNDPLEGEVTLSFKVAGKPMTLTAEIPLLSSVVGTGFPSSQRLLHRYIASLQITELIDRYSGSGSDEDRASIVDLSLAAGIISPFTAFIGLRPKQLQNRGKISVKIPLGVRKHISVDYLDGLTLYPSQDRSLILRPRFDTVLEEPEEDVVFSIAELQLFSGAWTSSHKLAKTLSLPSAKMDSIPTQFTGLHEDIWTTALVLAFLRLKAIKQQTEWQLMAKKAHDWLFKVMDEAAANQAIEAACQAIAEAV</sequence>
<organism evidence="3 4">
    <name type="scientific">Taenia crassiceps</name>
    <dbReference type="NCBI Taxonomy" id="6207"/>
    <lineage>
        <taxon>Eukaryota</taxon>
        <taxon>Metazoa</taxon>
        <taxon>Spiralia</taxon>
        <taxon>Lophotrochozoa</taxon>
        <taxon>Platyhelminthes</taxon>
        <taxon>Cestoda</taxon>
        <taxon>Eucestoda</taxon>
        <taxon>Cyclophyllidea</taxon>
        <taxon>Taeniidae</taxon>
        <taxon>Taenia</taxon>
    </lineage>
</organism>
<evidence type="ECO:0000313" key="4">
    <source>
        <dbReference type="Proteomes" id="UP001651158"/>
    </source>
</evidence>
<dbReference type="InterPro" id="IPR013694">
    <property type="entry name" value="VIT"/>
</dbReference>
<keyword evidence="4" id="KW-1185">Reference proteome</keyword>
<gene>
    <name evidence="3" type="ORF">TcWFU_002972</name>
</gene>
<evidence type="ECO:0000259" key="2">
    <source>
        <dbReference type="PROSITE" id="PS51468"/>
    </source>
</evidence>
<reference evidence="3 4" key="1">
    <citation type="journal article" date="2022" name="Front. Cell. Infect. Microbiol.">
        <title>The Genomes of Two Strains of Taenia crassiceps the Animal Model for the Study of Human Cysticercosis.</title>
        <authorList>
            <person name="Bobes R.J."/>
            <person name="Estrada K."/>
            <person name="Rios-Valencia D.G."/>
            <person name="Calderon-Gallegos A."/>
            <person name="de la Torre P."/>
            <person name="Carrero J.C."/>
            <person name="Sanchez-Flores A."/>
            <person name="Laclette J.P."/>
        </authorList>
    </citation>
    <scope>NUCLEOTIDE SEQUENCE [LARGE SCALE GENOMIC DNA]</scope>
    <source>
        <strain evidence="3">WFUcys</strain>
    </source>
</reference>
<dbReference type="SUPFAM" id="SSF53300">
    <property type="entry name" value="vWA-like"/>
    <property type="match status" value="1"/>
</dbReference>
<dbReference type="Pfam" id="PF13768">
    <property type="entry name" value="VWA_3"/>
    <property type="match status" value="1"/>
</dbReference>
<proteinExistence type="predicted"/>
<feature type="domain" description="VIT" evidence="2">
    <location>
        <begin position="1"/>
        <end position="128"/>
    </location>
</feature>
<dbReference type="Gene3D" id="3.40.50.410">
    <property type="entry name" value="von Willebrand factor, type A domain"/>
    <property type="match status" value="1"/>
</dbReference>
<dbReference type="PROSITE" id="PS51468">
    <property type="entry name" value="VIT"/>
    <property type="match status" value="1"/>
</dbReference>
<comment type="caution">
    <text evidence="3">The sequence shown here is derived from an EMBL/GenBank/DDBJ whole genome shotgun (WGS) entry which is preliminary data.</text>
</comment>
<dbReference type="SMART" id="SM00609">
    <property type="entry name" value="VIT"/>
    <property type="match status" value="1"/>
</dbReference>
<dbReference type="PROSITE" id="PS50234">
    <property type="entry name" value="VWFA"/>
    <property type="match status" value="1"/>
</dbReference>
<dbReference type="EMBL" id="JAKROA010000019">
    <property type="protein sequence ID" value="KAL5103230.1"/>
    <property type="molecule type" value="Genomic_DNA"/>
</dbReference>
<evidence type="ECO:0000259" key="1">
    <source>
        <dbReference type="PROSITE" id="PS50234"/>
    </source>
</evidence>
<name>A0ABR4Q0R2_9CEST</name>
<protein>
    <submittedName>
        <fullName evidence="3">von Willebrand factor A domain-containing protein 5A</fullName>
    </submittedName>
</protein>
<dbReference type="SMART" id="SM00327">
    <property type="entry name" value="VWA"/>
    <property type="match status" value="1"/>
</dbReference>
<evidence type="ECO:0000313" key="3">
    <source>
        <dbReference type="EMBL" id="KAL5103230.1"/>
    </source>
</evidence>
<dbReference type="InterPro" id="IPR036465">
    <property type="entry name" value="vWFA_dom_sf"/>
</dbReference>
<feature type="domain" description="VWFA" evidence="1">
    <location>
        <begin position="181"/>
        <end position="352"/>
    </location>
</feature>
<dbReference type="Pfam" id="PF08487">
    <property type="entry name" value="VIT"/>
    <property type="match status" value="1"/>
</dbReference>